<evidence type="ECO:0000313" key="7">
    <source>
        <dbReference type="Proteomes" id="UP001597169"/>
    </source>
</evidence>
<protein>
    <submittedName>
        <fullName evidence="6">Stage V sporulation protein D</fullName>
    </submittedName>
</protein>
<dbReference type="InterPro" id="IPR005543">
    <property type="entry name" value="PASTA_dom"/>
</dbReference>
<dbReference type="InterPro" id="IPR001460">
    <property type="entry name" value="PCN-bd_Tpept"/>
</dbReference>
<comment type="caution">
    <text evidence="6">The sequence shown here is derived from an EMBL/GenBank/DDBJ whole genome shotgun (WGS) entry which is preliminary data.</text>
</comment>
<gene>
    <name evidence="6" type="ORF">ACFQ3J_01140</name>
</gene>
<dbReference type="InterPro" id="IPR036138">
    <property type="entry name" value="PBP_dimer_sf"/>
</dbReference>
<dbReference type="InterPro" id="IPR012338">
    <property type="entry name" value="Beta-lactam/transpept-like"/>
</dbReference>
<evidence type="ECO:0000256" key="4">
    <source>
        <dbReference type="SAM" id="MobiDB-lite"/>
    </source>
</evidence>
<dbReference type="EMBL" id="JBHTKX010000001">
    <property type="protein sequence ID" value="MFD1126773.1"/>
    <property type="molecule type" value="Genomic_DNA"/>
</dbReference>
<keyword evidence="7" id="KW-1185">Reference proteome</keyword>
<dbReference type="Gene3D" id="3.30.10.20">
    <property type="match status" value="1"/>
</dbReference>
<dbReference type="Gene3D" id="3.90.1310.10">
    <property type="entry name" value="Penicillin-binding protein 2a (Domain 2)"/>
    <property type="match status" value="1"/>
</dbReference>
<dbReference type="RefSeq" id="WP_251580846.1">
    <property type="nucleotide sequence ID" value="NZ_JBHTKX010000001.1"/>
</dbReference>
<dbReference type="Gene3D" id="3.30.450.330">
    <property type="match status" value="1"/>
</dbReference>
<sequence>MAKVSSVTLRRRLLWCMLILLILFAALAVRLAYVQLARGPELAEEAENLWRRQIPYTAKRGEILDRNGTALAYNITTPTVMAIPVQVKEKEKTAEALAPLLGMTQEKVLGIISKTERIVEIKPGGRKITMEKAQEIRDLELPGIVVAEDNKRFYPYGDLAAHILGFTGIDNQGLTGIEKKYDDNLKGIGGGIEYLSDAAGRLMPGSSDEYVAPKDGLNLQLTIDQPIQSIIERELDQAMVKFEANSALAIAMNPKTGEILGMSSRPSYEPGNYQEYPAEIYNRNLPVWMTYEPGSTFKIITLAAALEEKKVDLVNDHFFDPGYIEVAGARLRCWKKGGHGSQTFLQVVENSCNPGFVALGNKLGKETLFEYIKNFGFGAKTGIDLSGEASGILFKLSQVGPVELATTAFGQGVSVTPIQQITAVSAAINGGKLYKPFVAKAWVDPVTGEVVNETEPEMVRQVISEETSKQVREALESVVAKGTGRPAFIDGYRVGGKTGTAQKVINGRYSTTEHIVSFIGFAPADDPQIVVYTAVDNPKGIQFGGVVAAPIVQNILEDSLHYLQVPQRKDQLEKNYKYGETPIVTVPDLTGATVQDLYEDLNMNFMLVKSGTGNTVISQAPKPGARVERGSTIRIYMGSHPEDAHEHDTNTSSGSEKEGS</sequence>
<dbReference type="PANTHER" id="PTHR30627:SF1">
    <property type="entry name" value="PEPTIDOGLYCAN D,D-TRANSPEPTIDASE FTSI"/>
    <property type="match status" value="1"/>
</dbReference>
<dbReference type="Proteomes" id="UP001597169">
    <property type="component" value="Unassembled WGS sequence"/>
</dbReference>
<evidence type="ECO:0000313" key="6">
    <source>
        <dbReference type="EMBL" id="MFD1126773.1"/>
    </source>
</evidence>
<dbReference type="PROSITE" id="PS51178">
    <property type="entry name" value="PASTA"/>
    <property type="match status" value="1"/>
</dbReference>
<feature type="compositionally biased region" description="Basic and acidic residues" evidence="4">
    <location>
        <begin position="640"/>
        <end position="660"/>
    </location>
</feature>
<dbReference type="CDD" id="cd06573">
    <property type="entry name" value="PASTA"/>
    <property type="match status" value="1"/>
</dbReference>
<dbReference type="NCBIfam" id="TIGR02214">
    <property type="entry name" value="spoVD_pbp"/>
    <property type="match status" value="1"/>
</dbReference>
<feature type="region of interest" description="Disordered" evidence="4">
    <location>
        <begin position="638"/>
        <end position="660"/>
    </location>
</feature>
<accession>A0ABW3PRI6</accession>
<dbReference type="Gene3D" id="3.40.710.10">
    <property type="entry name" value="DD-peptidase/beta-lactamase superfamily"/>
    <property type="match status" value="1"/>
</dbReference>
<keyword evidence="3" id="KW-0472">Membrane</keyword>
<dbReference type="SMART" id="SM00740">
    <property type="entry name" value="PASTA"/>
    <property type="match status" value="1"/>
</dbReference>
<evidence type="ECO:0000259" key="5">
    <source>
        <dbReference type="PROSITE" id="PS51178"/>
    </source>
</evidence>
<organism evidence="6 7">
    <name type="scientific">Paenibacillus provencensis</name>
    <dbReference type="NCBI Taxonomy" id="441151"/>
    <lineage>
        <taxon>Bacteria</taxon>
        <taxon>Bacillati</taxon>
        <taxon>Bacillota</taxon>
        <taxon>Bacilli</taxon>
        <taxon>Bacillales</taxon>
        <taxon>Paenibacillaceae</taxon>
        <taxon>Paenibacillus</taxon>
    </lineage>
</organism>
<evidence type="ECO:0000256" key="1">
    <source>
        <dbReference type="ARBA" id="ARBA00004370"/>
    </source>
</evidence>
<feature type="domain" description="PASTA" evidence="5">
    <location>
        <begin position="580"/>
        <end position="639"/>
    </location>
</feature>
<dbReference type="Pfam" id="PF03793">
    <property type="entry name" value="PASTA"/>
    <property type="match status" value="1"/>
</dbReference>
<dbReference type="InterPro" id="IPR011927">
    <property type="entry name" value="SpoVD_pbp"/>
</dbReference>
<dbReference type="InterPro" id="IPR050515">
    <property type="entry name" value="Beta-lactam/transpept"/>
</dbReference>
<evidence type="ECO:0000256" key="2">
    <source>
        <dbReference type="ARBA" id="ARBA00007171"/>
    </source>
</evidence>
<reference evidence="7" key="1">
    <citation type="journal article" date="2019" name="Int. J. Syst. Evol. Microbiol.">
        <title>The Global Catalogue of Microorganisms (GCM) 10K type strain sequencing project: providing services to taxonomists for standard genome sequencing and annotation.</title>
        <authorList>
            <consortium name="The Broad Institute Genomics Platform"/>
            <consortium name="The Broad Institute Genome Sequencing Center for Infectious Disease"/>
            <person name="Wu L."/>
            <person name="Ma J."/>
        </authorList>
    </citation>
    <scope>NUCLEOTIDE SEQUENCE [LARGE SCALE GENOMIC DNA]</scope>
    <source>
        <strain evidence="7">CCUG 53519</strain>
    </source>
</reference>
<evidence type="ECO:0000256" key="3">
    <source>
        <dbReference type="ARBA" id="ARBA00023136"/>
    </source>
</evidence>
<dbReference type="SUPFAM" id="SSF56519">
    <property type="entry name" value="Penicillin binding protein dimerisation domain"/>
    <property type="match status" value="1"/>
</dbReference>
<dbReference type="PANTHER" id="PTHR30627">
    <property type="entry name" value="PEPTIDOGLYCAN D,D-TRANSPEPTIDASE"/>
    <property type="match status" value="1"/>
</dbReference>
<dbReference type="Pfam" id="PF00905">
    <property type="entry name" value="Transpeptidase"/>
    <property type="match status" value="1"/>
</dbReference>
<dbReference type="SUPFAM" id="SSF56601">
    <property type="entry name" value="beta-lactamase/transpeptidase-like"/>
    <property type="match status" value="1"/>
</dbReference>
<dbReference type="InterPro" id="IPR005311">
    <property type="entry name" value="PBP_dimer"/>
</dbReference>
<comment type="similarity">
    <text evidence="2">Belongs to the transpeptidase family.</text>
</comment>
<dbReference type="Pfam" id="PF03717">
    <property type="entry name" value="PBP_dimer"/>
    <property type="match status" value="1"/>
</dbReference>
<comment type="subcellular location">
    <subcellularLocation>
        <location evidence="1">Membrane</location>
    </subcellularLocation>
</comment>
<dbReference type="SUPFAM" id="SSF54184">
    <property type="entry name" value="Penicillin-binding protein 2x (pbp-2x), c-terminal domain"/>
    <property type="match status" value="1"/>
</dbReference>
<name>A0ABW3PRI6_9BACL</name>
<proteinExistence type="inferred from homology"/>